<keyword evidence="2" id="KW-1185">Reference proteome</keyword>
<evidence type="ECO:0000313" key="1">
    <source>
        <dbReference type="EMBL" id="TGL58583.1"/>
    </source>
</evidence>
<dbReference type="AlphaFoldDB" id="A0A4Z1A2R2"/>
<comment type="caution">
    <text evidence="1">The sequence shown here is derived from an EMBL/GenBank/DDBJ whole genome shotgun (WGS) entry which is preliminary data.</text>
</comment>
<protein>
    <submittedName>
        <fullName evidence="1">Uncharacterized protein</fullName>
    </submittedName>
</protein>
<organism evidence="1 2">
    <name type="scientific">Leptospira jelokensis</name>
    <dbReference type="NCBI Taxonomy" id="2484931"/>
    <lineage>
        <taxon>Bacteria</taxon>
        <taxon>Pseudomonadati</taxon>
        <taxon>Spirochaetota</taxon>
        <taxon>Spirochaetia</taxon>
        <taxon>Leptospirales</taxon>
        <taxon>Leptospiraceae</taxon>
        <taxon>Leptospira</taxon>
    </lineage>
</organism>
<dbReference type="RefSeq" id="WP_135645025.1">
    <property type="nucleotide sequence ID" value="NZ_RQGH01000035.1"/>
</dbReference>
<name>A0A4Z1A2R2_9LEPT</name>
<sequence>MSLYPEFLDYEKVKNLLIQKLLGIQFELENALYEGAKSQFVTVYLKLPGDEFLIPVSVYIPEKKISRNRFFTICNRLQLDIKDFDNQCGFKRKTNLPQ</sequence>
<dbReference type="Proteomes" id="UP000297567">
    <property type="component" value="Unassembled WGS sequence"/>
</dbReference>
<reference evidence="1" key="1">
    <citation type="journal article" date="2019" name="PLoS Negl. Trop. Dis.">
        <title>Revisiting the worldwide diversity of Leptospira species in the environment.</title>
        <authorList>
            <person name="Vincent A.T."/>
            <person name="Schiettekatte O."/>
            <person name="Bourhy P."/>
            <person name="Veyrier F.J."/>
            <person name="Picardeau M."/>
        </authorList>
    </citation>
    <scope>NUCLEOTIDE SEQUENCE [LARGE SCALE GENOMIC DNA]</scope>
    <source>
        <strain evidence="1">201702451</strain>
    </source>
</reference>
<proteinExistence type="predicted"/>
<dbReference type="EMBL" id="RQGH01000035">
    <property type="protein sequence ID" value="TGL58583.1"/>
    <property type="molecule type" value="Genomic_DNA"/>
</dbReference>
<gene>
    <name evidence="1" type="ORF">EHQ62_16940</name>
</gene>
<accession>A0A4Z1A2R2</accession>
<evidence type="ECO:0000313" key="2">
    <source>
        <dbReference type="Proteomes" id="UP000297567"/>
    </source>
</evidence>